<dbReference type="CDD" id="cd06257">
    <property type="entry name" value="DnaJ"/>
    <property type="match status" value="1"/>
</dbReference>
<keyword evidence="5" id="KW-1185">Reference proteome</keyword>
<dbReference type="PANTHER" id="PTHR44360">
    <property type="entry name" value="DNAJ HOMOLOG SUBFAMILY B MEMBER 9"/>
    <property type="match status" value="1"/>
</dbReference>
<organism evidence="4 5">
    <name type="scientific">Monosporascus cannonballus</name>
    <dbReference type="NCBI Taxonomy" id="155416"/>
    <lineage>
        <taxon>Eukaryota</taxon>
        <taxon>Fungi</taxon>
        <taxon>Dikarya</taxon>
        <taxon>Ascomycota</taxon>
        <taxon>Pezizomycotina</taxon>
        <taxon>Sordariomycetes</taxon>
        <taxon>Xylariomycetidae</taxon>
        <taxon>Xylariales</taxon>
        <taxon>Xylariales incertae sedis</taxon>
        <taxon>Monosporascus</taxon>
    </lineage>
</organism>
<feature type="region of interest" description="Disordered" evidence="2">
    <location>
        <begin position="77"/>
        <end position="146"/>
    </location>
</feature>
<dbReference type="Pfam" id="PF00226">
    <property type="entry name" value="DnaJ"/>
    <property type="match status" value="1"/>
</dbReference>
<dbReference type="SUPFAM" id="SSF46565">
    <property type="entry name" value="Chaperone J-domain"/>
    <property type="match status" value="1"/>
</dbReference>
<evidence type="ECO:0000256" key="1">
    <source>
        <dbReference type="ARBA" id="ARBA00023186"/>
    </source>
</evidence>
<accession>A0ABY0H7C6</accession>
<evidence type="ECO:0000313" key="4">
    <source>
        <dbReference type="EMBL" id="RYO86815.1"/>
    </source>
</evidence>
<dbReference type="InterPro" id="IPR051948">
    <property type="entry name" value="Hsp70_co-chaperone_J-domain"/>
</dbReference>
<dbReference type="SMART" id="SM00271">
    <property type="entry name" value="DnaJ"/>
    <property type="match status" value="1"/>
</dbReference>
<dbReference type="InterPro" id="IPR001623">
    <property type="entry name" value="DnaJ_domain"/>
</dbReference>
<feature type="compositionally biased region" description="Basic residues" evidence="2">
    <location>
        <begin position="86"/>
        <end position="96"/>
    </location>
</feature>
<dbReference type="InterPro" id="IPR018253">
    <property type="entry name" value="DnaJ_domain_CS"/>
</dbReference>
<evidence type="ECO:0000259" key="3">
    <source>
        <dbReference type="PROSITE" id="PS50076"/>
    </source>
</evidence>
<reference evidence="4 5" key="1">
    <citation type="submission" date="2018-06" db="EMBL/GenBank/DDBJ databases">
        <title>Complete Genomes of Monosporascus.</title>
        <authorList>
            <person name="Robinson A.J."/>
            <person name="Natvig D.O."/>
        </authorList>
    </citation>
    <scope>NUCLEOTIDE SEQUENCE [LARGE SCALE GENOMIC DNA]</scope>
    <source>
        <strain evidence="4 5">CBS 609.92</strain>
    </source>
</reference>
<feature type="compositionally biased region" description="Basic and acidic residues" evidence="2">
    <location>
        <begin position="114"/>
        <end position="124"/>
    </location>
</feature>
<gene>
    <name evidence="4" type="ORF">DL762_004588</name>
</gene>
<dbReference type="PROSITE" id="PS50076">
    <property type="entry name" value="DNAJ_2"/>
    <property type="match status" value="1"/>
</dbReference>
<dbReference type="Proteomes" id="UP000294003">
    <property type="component" value="Unassembled WGS sequence"/>
</dbReference>
<dbReference type="PANTHER" id="PTHR44360:SF1">
    <property type="entry name" value="DNAJ HOMOLOG SUBFAMILY B MEMBER 9"/>
    <property type="match status" value="1"/>
</dbReference>
<feature type="compositionally biased region" description="Polar residues" evidence="2">
    <location>
        <begin position="125"/>
        <end position="140"/>
    </location>
</feature>
<dbReference type="PROSITE" id="PS00636">
    <property type="entry name" value="DNAJ_1"/>
    <property type="match status" value="1"/>
</dbReference>
<dbReference type="PRINTS" id="PR00625">
    <property type="entry name" value="JDOMAIN"/>
</dbReference>
<evidence type="ECO:0000256" key="2">
    <source>
        <dbReference type="SAM" id="MobiDB-lite"/>
    </source>
</evidence>
<feature type="domain" description="J" evidence="3">
    <location>
        <begin position="10"/>
        <end position="75"/>
    </location>
</feature>
<feature type="region of interest" description="Disordered" evidence="2">
    <location>
        <begin position="275"/>
        <end position="298"/>
    </location>
</feature>
<keyword evidence="1" id="KW-0143">Chaperone</keyword>
<protein>
    <recommendedName>
        <fullName evidence="3">J domain-containing protein</fullName>
    </recommendedName>
</protein>
<evidence type="ECO:0000313" key="5">
    <source>
        <dbReference type="Proteomes" id="UP000294003"/>
    </source>
</evidence>
<proteinExistence type="predicted"/>
<dbReference type="InterPro" id="IPR036869">
    <property type="entry name" value="J_dom_sf"/>
</dbReference>
<dbReference type="EMBL" id="QJNS01000109">
    <property type="protein sequence ID" value="RYO86815.1"/>
    <property type="molecule type" value="Genomic_DNA"/>
</dbReference>
<dbReference type="Gene3D" id="1.10.287.110">
    <property type="entry name" value="DnaJ domain"/>
    <property type="match status" value="1"/>
</dbReference>
<sequence>MHGQNVPKRDLYNALDVGNDAPLEEIKASYRRLALENHPDKAGDTPENNATFAIIREAYEVLSDLVKRRVYDGHRYEEKTGEDPRRKVHASQRSHRSANERSRPVPQSYPHQEQSNRREERRDYSSNPYPGHNNQSHRTPQQPPWAINHHKRIDGEVKVLICKLCAVRARTVRLLKRYAHLPRSIHRSEVHELFEDVIDATGCYGTVLNRLNNDLKEPFAKSPRERGRFLDRYLSLNTSLIRMEMIQSSLEDVVTGLDQTPDDRVLLELLEASKSSEKRTAPEAPNNELSLRYPCRRE</sequence>
<name>A0ABY0H7C6_9PEZI</name>
<comment type="caution">
    <text evidence="4">The sequence shown here is derived from an EMBL/GenBank/DDBJ whole genome shotgun (WGS) entry which is preliminary data.</text>
</comment>